<evidence type="ECO:0000256" key="2">
    <source>
        <dbReference type="RuleBase" id="RU000363"/>
    </source>
</evidence>
<evidence type="ECO:0000256" key="1">
    <source>
        <dbReference type="ARBA" id="ARBA00023002"/>
    </source>
</evidence>
<dbReference type="GO" id="GO:0016491">
    <property type="term" value="F:oxidoreductase activity"/>
    <property type="evidence" value="ECO:0007669"/>
    <property type="project" value="UniProtKB-KW"/>
</dbReference>
<protein>
    <submittedName>
        <fullName evidence="3">SDR family NAD(P)-dependent oxidoreductase</fullName>
    </submittedName>
</protein>
<organism evidence="3 4">
    <name type="scientific">Sphingobium terrigena</name>
    <dbReference type="NCBI Taxonomy" id="2304063"/>
    <lineage>
        <taxon>Bacteria</taxon>
        <taxon>Pseudomonadati</taxon>
        <taxon>Pseudomonadota</taxon>
        <taxon>Alphaproteobacteria</taxon>
        <taxon>Sphingomonadales</taxon>
        <taxon>Sphingomonadaceae</taxon>
        <taxon>Sphingobium</taxon>
    </lineage>
</organism>
<sequence length="255" mass="26061">MDIQGKVAIITGGGSGLGEATALQLAAGGAKVVVVDLNADAAKDVAARAGGLGLSFDVADSDAAEAAIARIEAELGTPRILVNCAGVGTPAKILGRDGPLPLATFEKIVRINLVGSFNMLRLVAYAVSRNLEPGDGKQTQGVIINTASVAAFDGQIGQPAYAASKAGVVGLALPAARELAKIGVRVLTIAPGIFMTPMLKILPPEALDSLGASVPFPPRLGEPDEFAKLALHMIDNDMLNGEVVRIDGAIRMQPR</sequence>
<dbReference type="InterPro" id="IPR002347">
    <property type="entry name" value="SDR_fam"/>
</dbReference>
<dbReference type="OrthoDB" id="9795647at2"/>
<dbReference type="PRINTS" id="PR00081">
    <property type="entry name" value="GDHRDH"/>
</dbReference>
<dbReference type="PROSITE" id="PS00061">
    <property type="entry name" value="ADH_SHORT"/>
    <property type="match status" value="1"/>
</dbReference>
<dbReference type="InterPro" id="IPR036291">
    <property type="entry name" value="NAD(P)-bd_dom_sf"/>
</dbReference>
<comment type="similarity">
    <text evidence="2">Belongs to the short-chain dehydrogenases/reductases (SDR) family.</text>
</comment>
<dbReference type="PRINTS" id="PR00080">
    <property type="entry name" value="SDRFAMILY"/>
</dbReference>
<comment type="caution">
    <text evidence="3">The sequence shown here is derived from an EMBL/GenBank/DDBJ whole genome shotgun (WGS) entry which is preliminary data.</text>
</comment>
<dbReference type="RefSeq" id="WP_119743602.1">
    <property type="nucleotide sequence ID" value="NZ_QVRA01000001.1"/>
</dbReference>
<proteinExistence type="inferred from homology"/>
<reference evidence="3 4" key="1">
    <citation type="submission" date="2018-08" db="EMBL/GenBank/DDBJ databases">
        <title>Sphingobium sp. EO9.</title>
        <authorList>
            <person name="Park Y."/>
            <person name="Kim K.H."/>
            <person name="Jeon C.O."/>
        </authorList>
    </citation>
    <scope>NUCLEOTIDE SEQUENCE [LARGE SCALE GENOMIC DNA]</scope>
    <source>
        <strain evidence="3 4">EO9</strain>
    </source>
</reference>
<keyword evidence="1" id="KW-0560">Oxidoreductase</keyword>
<dbReference type="PANTHER" id="PTHR43658">
    <property type="entry name" value="SHORT-CHAIN DEHYDROGENASE/REDUCTASE"/>
    <property type="match status" value="1"/>
</dbReference>
<dbReference type="Pfam" id="PF00106">
    <property type="entry name" value="adh_short"/>
    <property type="match status" value="1"/>
</dbReference>
<gene>
    <name evidence="3" type="ORF">D0Z70_01270</name>
</gene>
<dbReference type="Proteomes" id="UP000283469">
    <property type="component" value="Unassembled WGS sequence"/>
</dbReference>
<dbReference type="SUPFAM" id="SSF51735">
    <property type="entry name" value="NAD(P)-binding Rossmann-fold domains"/>
    <property type="match status" value="1"/>
</dbReference>
<dbReference type="PANTHER" id="PTHR43658:SF8">
    <property type="entry name" value="17-BETA-HYDROXYSTEROID DEHYDROGENASE 14-RELATED"/>
    <property type="match status" value="1"/>
</dbReference>
<name>A0A418YYB2_9SPHN</name>
<dbReference type="AlphaFoldDB" id="A0A418YYB2"/>
<evidence type="ECO:0000313" key="4">
    <source>
        <dbReference type="Proteomes" id="UP000283469"/>
    </source>
</evidence>
<keyword evidence="4" id="KW-1185">Reference proteome</keyword>
<evidence type="ECO:0000313" key="3">
    <source>
        <dbReference type="EMBL" id="RJG57874.1"/>
    </source>
</evidence>
<dbReference type="Gene3D" id="3.40.50.720">
    <property type="entry name" value="NAD(P)-binding Rossmann-like Domain"/>
    <property type="match status" value="1"/>
</dbReference>
<dbReference type="EMBL" id="QVRA01000001">
    <property type="protein sequence ID" value="RJG57874.1"/>
    <property type="molecule type" value="Genomic_DNA"/>
</dbReference>
<accession>A0A418YYB2</accession>
<dbReference type="InterPro" id="IPR020904">
    <property type="entry name" value="Sc_DH/Rdtase_CS"/>
</dbReference>